<sequence length="368" mass="39088">MPTGKLASEPPQCWILKGFNLRRSGVSSNEVHVSRGIRRRLSGYQSGGGQDGVGLWSLLPVNCPDLHYPRSRISMAFLAHLQSFNFTWIAWILDRESHNKGIRLDSTPKPWPSMRPRIMEPRGLVAAPAVGGTIRSLAVASLANGRLDSLCCLSLKGIGQAGATSVSVCAGACVETAAAGEKPQTQFPDGTVGPKKNCSTFGFGRRALKISSICRPAPSKSDENDKFAGQILPSSVVHQCFRHPRLMSSVVDVKILVQTSGGDKQGGPEKPEKKPTAIVELGVSPLRAGAYPTVFAGVGAIPGSLPSPLLPHPGPPLLLLLVRFEFAVPACNAGQASRRHPGPPLLRIIPTTSVIAVQGFKAWGIEGR</sequence>
<dbReference type="EMBL" id="KZ613956">
    <property type="protein sequence ID" value="PMD33202.1"/>
    <property type="molecule type" value="Genomic_DNA"/>
</dbReference>
<dbReference type="OrthoDB" id="10499304at2759"/>
<evidence type="ECO:0000313" key="1">
    <source>
        <dbReference type="EMBL" id="PMD33202.1"/>
    </source>
</evidence>
<accession>A0A2J6R3U9</accession>
<evidence type="ECO:0000313" key="2">
    <source>
        <dbReference type="Proteomes" id="UP000235786"/>
    </source>
</evidence>
<dbReference type="AlphaFoldDB" id="A0A2J6R3U9"/>
<dbReference type="Proteomes" id="UP000235786">
    <property type="component" value="Unassembled WGS sequence"/>
</dbReference>
<proteinExistence type="predicted"/>
<organism evidence="1 2">
    <name type="scientific">Hyaloscypha variabilis (strain UAMH 11265 / GT02V1 / F)</name>
    <name type="common">Meliniomyces variabilis</name>
    <dbReference type="NCBI Taxonomy" id="1149755"/>
    <lineage>
        <taxon>Eukaryota</taxon>
        <taxon>Fungi</taxon>
        <taxon>Dikarya</taxon>
        <taxon>Ascomycota</taxon>
        <taxon>Pezizomycotina</taxon>
        <taxon>Leotiomycetes</taxon>
        <taxon>Helotiales</taxon>
        <taxon>Hyaloscyphaceae</taxon>
        <taxon>Hyaloscypha</taxon>
        <taxon>Hyaloscypha variabilis</taxon>
    </lineage>
</organism>
<protein>
    <submittedName>
        <fullName evidence="1">Uncharacterized protein</fullName>
    </submittedName>
</protein>
<gene>
    <name evidence="1" type="ORF">L207DRAFT_589574</name>
</gene>
<reference evidence="1 2" key="1">
    <citation type="submission" date="2016-04" db="EMBL/GenBank/DDBJ databases">
        <title>A degradative enzymes factory behind the ericoid mycorrhizal symbiosis.</title>
        <authorList>
            <consortium name="DOE Joint Genome Institute"/>
            <person name="Martino E."/>
            <person name="Morin E."/>
            <person name="Grelet G."/>
            <person name="Kuo A."/>
            <person name="Kohler A."/>
            <person name="Daghino S."/>
            <person name="Barry K."/>
            <person name="Choi C."/>
            <person name="Cichocki N."/>
            <person name="Clum A."/>
            <person name="Copeland A."/>
            <person name="Hainaut M."/>
            <person name="Haridas S."/>
            <person name="Labutti K."/>
            <person name="Lindquist E."/>
            <person name="Lipzen A."/>
            <person name="Khouja H.-R."/>
            <person name="Murat C."/>
            <person name="Ohm R."/>
            <person name="Olson A."/>
            <person name="Spatafora J."/>
            <person name="Veneault-Fourrey C."/>
            <person name="Henrissat B."/>
            <person name="Grigoriev I."/>
            <person name="Martin F."/>
            <person name="Perotto S."/>
        </authorList>
    </citation>
    <scope>NUCLEOTIDE SEQUENCE [LARGE SCALE GENOMIC DNA]</scope>
    <source>
        <strain evidence="1 2">F</strain>
    </source>
</reference>
<name>A0A2J6R3U9_HYAVF</name>
<keyword evidence="2" id="KW-1185">Reference proteome</keyword>